<evidence type="ECO:0000256" key="2">
    <source>
        <dbReference type="ARBA" id="ARBA00022670"/>
    </source>
</evidence>
<dbReference type="AlphaFoldDB" id="A0A916DSN5"/>
<dbReference type="InterPro" id="IPR026444">
    <property type="entry name" value="Secre_tail"/>
</dbReference>
<dbReference type="PRINTS" id="PR00723">
    <property type="entry name" value="SUBTILISIN"/>
</dbReference>
<protein>
    <submittedName>
        <fullName evidence="8">S8 family serine peptidase</fullName>
    </submittedName>
</protein>
<accession>A0A916DSN5</accession>
<name>A0A916DSN5_9BACT</name>
<keyword evidence="4 5" id="KW-0720">Serine protease</keyword>
<dbReference type="InterPro" id="IPR023828">
    <property type="entry name" value="Peptidase_S8_Ser-AS"/>
</dbReference>
<feature type="active site" description="Charge relay system" evidence="5">
    <location>
        <position position="401"/>
    </location>
</feature>
<dbReference type="InterPro" id="IPR017317">
    <property type="entry name" value="Pept_S8_subtilisin_bacteroid-2"/>
</dbReference>
<gene>
    <name evidence="8" type="ORF">AsAng_0019720</name>
</gene>
<dbReference type="PIRSF" id="PIRSF037903">
    <property type="entry name" value="Subtilisin_rel_GFO_2223"/>
    <property type="match status" value="1"/>
</dbReference>
<dbReference type="RefSeq" id="WP_264792460.1">
    <property type="nucleotide sequence ID" value="NZ_AP026867.1"/>
</dbReference>
<dbReference type="Gene3D" id="3.40.50.200">
    <property type="entry name" value="Peptidase S8/S53 domain"/>
    <property type="match status" value="1"/>
</dbReference>
<feature type="active site" description="Charge relay system" evidence="5">
    <location>
        <position position="222"/>
    </location>
</feature>
<keyword evidence="2 5" id="KW-0645">Protease</keyword>
<keyword evidence="6" id="KW-0732">Signal</keyword>
<feature type="signal peptide" evidence="6">
    <location>
        <begin position="1"/>
        <end position="18"/>
    </location>
</feature>
<reference evidence="8" key="1">
    <citation type="submission" date="2022-09" db="EMBL/GenBank/DDBJ databases">
        <title>Aureispira anguillicida sp. nov., isolated from Leptocephalus of Japanese eel Anguilla japonica.</title>
        <authorList>
            <person name="Yuasa K."/>
            <person name="Mekata T."/>
            <person name="Ikunari K."/>
        </authorList>
    </citation>
    <scope>NUCLEOTIDE SEQUENCE</scope>
    <source>
        <strain evidence="8">EL160426</strain>
    </source>
</reference>
<organism evidence="8 9">
    <name type="scientific">Aureispira anguillae</name>
    <dbReference type="NCBI Taxonomy" id="2864201"/>
    <lineage>
        <taxon>Bacteria</taxon>
        <taxon>Pseudomonadati</taxon>
        <taxon>Bacteroidota</taxon>
        <taxon>Saprospiria</taxon>
        <taxon>Saprospirales</taxon>
        <taxon>Saprospiraceae</taxon>
        <taxon>Aureispira</taxon>
    </lineage>
</organism>
<dbReference type="Proteomes" id="UP001060919">
    <property type="component" value="Chromosome"/>
</dbReference>
<evidence type="ECO:0000256" key="6">
    <source>
        <dbReference type="SAM" id="SignalP"/>
    </source>
</evidence>
<dbReference type="Pfam" id="PF00082">
    <property type="entry name" value="Peptidase_S8"/>
    <property type="match status" value="1"/>
</dbReference>
<evidence type="ECO:0000313" key="8">
    <source>
        <dbReference type="EMBL" id="BDS11260.1"/>
    </source>
</evidence>
<evidence type="ECO:0000256" key="5">
    <source>
        <dbReference type="PROSITE-ProRule" id="PRU01240"/>
    </source>
</evidence>
<dbReference type="EMBL" id="AP026867">
    <property type="protein sequence ID" value="BDS11260.1"/>
    <property type="molecule type" value="Genomic_DNA"/>
</dbReference>
<dbReference type="PANTHER" id="PTHR43806">
    <property type="entry name" value="PEPTIDASE S8"/>
    <property type="match status" value="1"/>
</dbReference>
<feature type="chain" id="PRO_5037529936" evidence="6">
    <location>
        <begin position="19"/>
        <end position="552"/>
    </location>
</feature>
<dbReference type="GO" id="GO:0004252">
    <property type="term" value="F:serine-type endopeptidase activity"/>
    <property type="evidence" value="ECO:0007669"/>
    <property type="project" value="UniProtKB-UniRule"/>
</dbReference>
<dbReference type="CDD" id="cd07493">
    <property type="entry name" value="Peptidases_S8_9"/>
    <property type="match status" value="1"/>
</dbReference>
<evidence type="ECO:0000256" key="4">
    <source>
        <dbReference type="ARBA" id="ARBA00022825"/>
    </source>
</evidence>
<dbReference type="NCBIfam" id="TIGR04183">
    <property type="entry name" value="Por_Secre_tail"/>
    <property type="match status" value="1"/>
</dbReference>
<keyword evidence="9" id="KW-1185">Reference proteome</keyword>
<dbReference type="InterPro" id="IPR050131">
    <property type="entry name" value="Peptidase_S8_subtilisin-like"/>
</dbReference>
<dbReference type="InterPro" id="IPR036852">
    <property type="entry name" value="Peptidase_S8/S53_dom_sf"/>
</dbReference>
<proteinExistence type="inferred from homology"/>
<comment type="similarity">
    <text evidence="1 5">Belongs to the peptidase S8 family.</text>
</comment>
<evidence type="ECO:0000259" key="7">
    <source>
        <dbReference type="Pfam" id="PF00082"/>
    </source>
</evidence>
<dbReference type="InterPro" id="IPR015500">
    <property type="entry name" value="Peptidase_S8_subtilisin-rel"/>
</dbReference>
<evidence type="ECO:0000313" key="9">
    <source>
        <dbReference type="Proteomes" id="UP001060919"/>
    </source>
</evidence>
<dbReference type="PROSITE" id="PS00138">
    <property type="entry name" value="SUBTILASE_SER"/>
    <property type="match status" value="1"/>
</dbReference>
<dbReference type="KEGG" id="aup:AsAng_0019720"/>
<evidence type="ECO:0000256" key="1">
    <source>
        <dbReference type="ARBA" id="ARBA00011073"/>
    </source>
</evidence>
<evidence type="ECO:0000256" key="3">
    <source>
        <dbReference type="ARBA" id="ARBA00022801"/>
    </source>
</evidence>
<dbReference type="InterPro" id="IPR000209">
    <property type="entry name" value="Peptidase_S8/S53_dom"/>
</dbReference>
<feature type="domain" description="Peptidase S8/S53" evidence="7">
    <location>
        <begin position="173"/>
        <end position="447"/>
    </location>
</feature>
<dbReference type="PANTHER" id="PTHR43806:SF67">
    <property type="entry name" value="EGF-LIKE DOMAIN-CONTAINING PROTEIN"/>
    <property type="match status" value="1"/>
</dbReference>
<sequence length="552" mass="61267">MNHINCLLLLLFSNLTFAQPQGDKASYSLHLVELVDKKGSLYSVFHPEEYLTAKALDRRLNQGILIDQLDLPISPNYIQKIVQLGAPIQGKSKWLNALAVHTESIKTLNKIKNLPFVKSVQPLGKFRNAKQGKLYSKRPPIDSSNHQANYYGLADRQIDMLKGKALHQLGYTGKGVHVAIVDGGFRNTYRMTVFDSLYLKDKLLGTQDFVDGDDFVYESSVHGTNVLSIMAANRPHLMVGTAPDASYYLFKTEDVRGEYKAEEFNWVVALEHADSLGVDVVNSSMGYNRFRDTAMSYQYHDLDGKTTLITQGANIATAKGIFIVNAAGNQGHKDWHYLAAPADAPNVFTVAAVDEHQKRANFSSWGPTYDGRIKPDVAAQGSNTAYASMIKYDVGYGDGTSYACPVIAGMVASLKQAFPTLNNAIIQQAIRNNSHQATRPDSSLGYGIPNFWDTYLSLSDSSIFIQKTGALNCSKKIIRTAAHVYVETTEQATVLELTLYNLWGQQLHQHHKELPANTINKVSISNFQQYGSGVYALKIKIGDQTQWIELVR</sequence>
<dbReference type="GO" id="GO:0006508">
    <property type="term" value="P:proteolysis"/>
    <property type="evidence" value="ECO:0007669"/>
    <property type="project" value="UniProtKB-KW"/>
</dbReference>
<dbReference type="PROSITE" id="PS51892">
    <property type="entry name" value="SUBTILASE"/>
    <property type="match status" value="1"/>
</dbReference>
<dbReference type="SUPFAM" id="SSF52743">
    <property type="entry name" value="Subtilisin-like"/>
    <property type="match status" value="1"/>
</dbReference>
<keyword evidence="3 5" id="KW-0378">Hydrolase</keyword>
<feature type="active site" description="Charge relay system" evidence="5">
    <location>
        <position position="182"/>
    </location>
</feature>